<dbReference type="InterPro" id="IPR036457">
    <property type="entry name" value="PPM-type-like_dom_sf"/>
</dbReference>
<proteinExistence type="inferred from homology"/>
<keyword evidence="4 5" id="KW-0904">Protein phosphatase</keyword>
<comment type="subcellular location">
    <subcellularLocation>
        <location evidence="1">Membrane</location>
        <topology evidence="1">Peripheral membrane protein</topology>
    </subcellularLocation>
</comment>
<evidence type="ECO:0000259" key="7">
    <source>
        <dbReference type="PROSITE" id="PS51746"/>
    </source>
</evidence>
<evidence type="ECO:0000256" key="1">
    <source>
        <dbReference type="ARBA" id="ARBA00004170"/>
    </source>
</evidence>
<dbReference type="Proteomes" id="UP000186817">
    <property type="component" value="Unassembled WGS sequence"/>
</dbReference>
<dbReference type="Gene3D" id="3.60.40.10">
    <property type="entry name" value="PPM-type phosphatase domain"/>
    <property type="match status" value="2"/>
</dbReference>
<feature type="domain" description="PPM-type phosphatase" evidence="7">
    <location>
        <begin position="16"/>
        <end position="521"/>
    </location>
</feature>
<dbReference type="OrthoDB" id="10264738at2759"/>
<dbReference type="GO" id="GO:0046872">
    <property type="term" value="F:metal ion binding"/>
    <property type="evidence" value="ECO:0007669"/>
    <property type="project" value="UniProtKB-KW"/>
</dbReference>
<evidence type="ECO:0000256" key="6">
    <source>
        <dbReference type="SAM" id="MobiDB-lite"/>
    </source>
</evidence>
<dbReference type="PANTHER" id="PTHR13832">
    <property type="entry name" value="PROTEIN PHOSPHATASE 2C"/>
    <property type="match status" value="1"/>
</dbReference>
<dbReference type="PROSITE" id="PS51746">
    <property type="entry name" value="PPM_2"/>
    <property type="match status" value="1"/>
</dbReference>
<dbReference type="EMBL" id="LSRX01000805">
    <property type="protein sequence ID" value="OLP88590.1"/>
    <property type="molecule type" value="Genomic_DNA"/>
</dbReference>
<dbReference type="Pfam" id="PF00481">
    <property type="entry name" value="PP2C"/>
    <property type="match status" value="2"/>
</dbReference>
<sequence>MASKMGFAHNPVSVQAVGWADDQGRRAEMEDGFVFVDQFGGRERSAFFAVYDGHGGRQVVDFVTRELHENLLRELRKTDSPADALLQAFRATDDDMLRRNITSSGCTACCCLLQEEINGRVIYTAHLGDSRAVLARSGMATRMTSMTDHKATDLLEAKRVIEAGGQIINDRVNGMLAMTRALGDHVLKMPMLPNDVVSNVPDITSTDLTKQSSPAVAGSIFDMWCLCTSLLLSWPVAVNSWPASNGAAQVRRQLPAENHPVRREGALAPDPGRLEALLSTHTVEVEPNGAWLAFAQDASQKAQRNNNAVDAVGPTGAKGDPGDRGDAGVAGKRGPAGPKGDRGDQGEVGDAGQAGDAPEAPTAPPGSADFNMIGIAIAVHITVLLILYVQVNAQIQEHKEAKGGAEEEGNADTFEEEGQAEEVLEEEGELLIDGANGTAEQLSSLHEQDSFIILACDGIWDVMNDQQAVQLVMECMQELTPVARQLESEGRSLAEILARMLVEEALARGSNDNISCLVKNTFLEFDEEDEPRYRRSSSAPPRMLRIAPEDPPMQSQIAPEDPPMQSQIAPEDPPMQSQIAPEDPPMQSQIAPEDPPMQSQIAPEDPPMQSQIAPEDPPMQSQIAPEDPPFQSDLNPDAPEFDFTGVSGETQFGAESYAYLPLAEYTVQEWFDYLYYLQANRVLLTPEYAAYICELTGLLGMPMTEYLDPQSIQVHTTGRPGSYLVKWFLDSRKLKSNDKQIISPGFMLYHPGTGQFLRFLIGAFPKDWSAANPEANFKKAEGRGFFQLKCDTQPKDQGCLPCRFGFSVSNEEMRIARSQFTESKCIVELPDADCAIFHVFGATGRDQLVEVTALIEL</sequence>
<dbReference type="GO" id="GO:0004722">
    <property type="term" value="F:protein serine/threonine phosphatase activity"/>
    <property type="evidence" value="ECO:0007669"/>
    <property type="project" value="InterPro"/>
</dbReference>
<dbReference type="InterPro" id="IPR001932">
    <property type="entry name" value="PPM-type_phosphatase-like_dom"/>
</dbReference>
<organism evidence="8 9">
    <name type="scientific">Symbiodinium microadriaticum</name>
    <name type="common">Dinoflagellate</name>
    <name type="synonym">Zooxanthella microadriatica</name>
    <dbReference type="NCBI Taxonomy" id="2951"/>
    <lineage>
        <taxon>Eukaryota</taxon>
        <taxon>Sar</taxon>
        <taxon>Alveolata</taxon>
        <taxon>Dinophyceae</taxon>
        <taxon>Suessiales</taxon>
        <taxon>Symbiodiniaceae</taxon>
        <taxon>Symbiodinium</taxon>
    </lineage>
</organism>
<dbReference type="Pfam" id="PF01391">
    <property type="entry name" value="Collagen"/>
    <property type="match status" value="1"/>
</dbReference>
<comment type="similarity">
    <text evidence="5">Belongs to the PP2C family.</text>
</comment>
<dbReference type="CDD" id="cd00143">
    <property type="entry name" value="PP2Cc"/>
    <property type="match status" value="1"/>
</dbReference>
<name>A0A1Q9D0B1_SYMMI</name>
<dbReference type="PROSITE" id="PS01032">
    <property type="entry name" value="PPM_1"/>
    <property type="match status" value="1"/>
</dbReference>
<dbReference type="InterPro" id="IPR015655">
    <property type="entry name" value="PP2C"/>
</dbReference>
<evidence type="ECO:0000256" key="5">
    <source>
        <dbReference type="RuleBase" id="RU003465"/>
    </source>
</evidence>
<gene>
    <name evidence="8" type="primary">PTC1</name>
    <name evidence="8" type="ORF">AK812_SmicGene30050</name>
</gene>
<keyword evidence="9" id="KW-1185">Reference proteome</keyword>
<accession>A0A1Q9D0B1</accession>
<dbReference type="InterPro" id="IPR000222">
    <property type="entry name" value="PP2C_BS"/>
</dbReference>
<evidence type="ECO:0000313" key="8">
    <source>
        <dbReference type="EMBL" id="OLP88590.1"/>
    </source>
</evidence>
<keyword evidence="2" id="KW-0479">Metal-binding</keyword>
<reference evidence="8 9" key="1">
    <citation type="submission" date="2016-02" db="EMBL/GenBank/DDBJ databases">
        <title>Genome analysis of coral dinoflagellate symbionts highlights evolutionary adaptations to a symbiotic lifestyle.</title>
        <authorList>
            <person name="Aranda M."/>
            <person name="Li Y."/>
            <person name="Liew Y.J."/>
            <person name="Baumgarten S."/>
            <person name="Simakov O."/>
            <person name="Wilson M."/>
            <person name="Piel J."/>
            <person name="Ashoor H."/>
            <person name="Bougouffa S."/>
            <person name="Bajic V.B."/>
            <person name="Ryu T."/>
            <person name="Ravasi T."/>
            <person name="Bayer T."/>
            <person name="Micklem G."/>
            <person name="Kim H."/>
            <person name="Bhak J."/>
            <person name="Lajeunesse T.C."/>
            <person name="Voolstra C.R."/>
        </authorList>
    </citation>
    <scope>NUCLEOTIDE SEQUENCE [LARGE SCALE GENOMIC DNA]</scope>
    <source>
        <strain evidence="8 9">CCMP2467</strain>
    </source>
</reference>
<dbReference type="PANTHER" id="PTHR13832:SF827">
    <property type="entry name" value="PROTEIN PHOSPHATASE 1L"/>
    <property type="match status" value="1"/>
</dbReference>
<dbReference type="SUPFAM" id="SSF81606">
    <property type="entry name" value="PP2C-like"/>
    <property type="match status" value="2"/>
</dbReference>
<evidence type="ECO:0000313" key="9">
    <source>
        <dbReference type="Proteomes" id="UP000186817"/>
    </source>
</evidence>
<dbReference type="InterPro" id="IPR008160">
    <property type="entry name" value="Collagen"/>
</dbReference>
<dbReference type="SMART" id="SM00332">
    <property type="entry name" value="PP2Cc"/>
    <property type="match status" value="1"/>
</dbReference>
<evidence type="ECO:0000256" key="3">
    <source>
        <dbReference type="ARBA" id="ARBA00022801"/>
    </source>
</evidence>
<feature type="region of interest" description="Disordered" evidence="6">
    <location>
        <begin position="527"/>
        <end position="621"/>
    </location>
</feature>
<protein>
    <submittedName>
        <fullName evidence="8">Protein phosphatase 2C-like 1</fullName>
    </submittedName>
</protein>
<dbReference type="AlphaFoldDB" id="A0A1Q9D0B1"/>
<feature type="region of interest" description="Disordered" evidence="6">
    <location>
        <begin position="303"/>
        <end position="365"/>
    </location>
</feature>
<keyword evidence="3 5" id="KW-0378">Hydrolase</keyword>
<evidence type="ECO:0000256" key="4">
    <source>
        <dbReference type="ARBA" id="ARBA00022912"/>
    </source>
</evidence>
<comment type="caution">
    <text evidence="8">The sequence shown here is derived from an EMBL/GenBank/DDBJ whole genome shotgun (WGS) entry which is preliminary data.</text>
</comment>
<evidence type="ECO:0000256" key="2">
    <source>
        <dbReference type="ARBA" id="ARBA00022723"/>
    </source>
</evidence>
<dbReference type="GO" id="GO:0016020">
    <property type="term" value="C:membrane"/>
    <property type="evidence" value="ECO:0007669"/>
    <property type="project" value="UniProtKB-SubCell"/>
</dbReference>